<dbReference type="AlphaFoldDB" id="A0A2X4SR55"/>
<sequence length="113" mass="13419">MSYKITRGEKIRFDQDAGMWMYGIDYLFSDGSVGSCLYYVSPKDDNSFNAETSTKVHKKLAESEKEHHEFRQKWEEAKQRWNALTPEQQEEERKKTEAYDERILAESGRRRGE</sequence>
<protein>
    <submittedName>
        <fullName evidence="2">Uncharacterized protein</fullName>
    </submittedName>
</protein>
<dbReference type="RefSeq" id="WP_023940546.1">
    <property type="nucleotide sequence ID" value="NZ_LS483447.1"/>
</dbReference>
<gene>
    <name evidence="2" type="ORF">NCTC12858_00185</name>
</gene>
<evidence type="ECO:0000313" key="3">
    <source>
        <dbReference type="Proteomes" id="UP000249300"/>
    </source>
</evidence>
<dbReference type="Proteomes" id="UP000249300">
    <property type="component" value="Chromosome 1"/>
</dbReference>
<proteinExistence type="predicted"/>
<organism evidence="2 3">
    <name type="scientific">Porphyromonas crevioricanis</name>
    <dbReference type="NCBI Taxonomy" id="393921"/>
    <lineage>
        <taxon>Bacteria</taxon>
        <taxon>Pseudomonadati</taxon>
        <taxon>Bacteroidota</taxon>
        <taxon>Bacteroidia</taxon>
        <taxon>Bacteroidales</taxon>
        <taxon>Porphyromonadaceae</taxon>
        <taxon>Porphyromonas</taxon>
    </lineage>
</organism>
<keyword evidence="3" id="KW-1185">Reference proteome</keyword>
<feature type="compositionally biased region" description="Basic and acidic residues" evidence="1">
    <location>
        <begin position="91"/>
        <end position="113"/>
    </location>
</feature>
<evidence type="ECO:0000313" key="2">
    <source>
        <dbReference type="EMBL" id="SQH72371.1"/>
    </source>
</evidence>
<evidence type="ECO:0000256" key="1">
    <source>
        <dbReference type="SAM" id="MobiDB-lite"/>
    </source>
</evidence>
<dbReference type="EMBL" id="LS483447">
    <property type="protein sequence ID" value="SQH72371.1"/>
    <property type="molecule type" value="Genomic_DNA"/>
</dbReference>
<reference evidence="2 3" key="1">
    <citation type="submission" date="2018-06" db="EMBL/GenBank/DDBJ databases">
        <authorList>
            <consortium name="Pathogen Informatics"/>
            <person name="Doyle S."/>
        </authorList>
    </citation>
    <scope>NUCLEOTIDE SEQUENCE [LARGE SCALE GENOMIC DNA]</scope>
    <source>
        <strain evidence="2 3">NCTC12858</strain>
    </source>
</reference>
<accession>A0A2X4SR55</accession>
<name>A0A2X4SR55_9PORP</name>
<dbReference type="KEGG" id="pcre:NCTC12858_00185"/>
<feature type="region of interest" description="Disordered" evidence="1">
    <location>
        <begin position="80"/>
        <end position="113"/>
    </location>
</feature>